<gene>
    <name evidence="2" type="ORF">RRG08_059153</name>
</gene>
<dbReference type="Proteomes" id="UP001283361">
    <property type="component" value="Unassembled WGS sequence"/>
</dbReference>
<accession>A0AAE0ZWU2</accession>
<evidence type="ECO:0000313" key="2">
    <source>
        <dbReference type="EMBL" id="KAK3776366.1"/>
    </source>
</evidence>
<dbReference type="EMBL" id="JAWDGP010003217">
    <property type="protein sequence ID" value="KAK3776366.1"/>
    <property type="molecule type" value="Genomic_DNA"/>
</dbReference>
<proteinExistence type="predicted"/>
<dbReference type="AlphaFoldDB" id="A0AAE0ZWU2"/>
<reference evidence="2" key="1">
    <citation type="journal article" date="2023" name="G3 (Bethesda)">
        <title>A reference genome for the long-term kleptoplast-retaining sea slug Elysia crispata morphotype clarki.</title>
        <authorList>
            <person name="Eastman K.E."/>
            <person name="Pendleton A.L."/>
            <person name="Shaikh M.A."/>
            <person name="Suttiyut T."/>
            <person name="Ogas R."/>
            <person name="Tomko P."/>
            <person name="Gavelis G."/>
            <person name="Widhalm J.R."/>
            <person name="Wisecaver J.H."/>
        </authorList>
    </citation>
    <scope>NUCLEOTIDE SEQUENCE</scope>
    <source>
        <strain evidence="2">ECLA1</strain>
    </source>
</reference>
<name>A0AAE0ZWU2_9GAST</name>
<evidence type="ECO:0000313" key="3">
    <source>
        <dbReference type="Proteomes" id="UP001283361"/>
    </source>
</evidence>
<feature type="region of interest" description="Disordered" evidence="1">
    <location>
        <begin position="40"/>
        <end position="59"/>
    </location>
</feature>
<comment type="caution">
    <text evidence="2">The sequence shown here is derived from an EMBL/GenBank/DDBJ whole genome shotgun (WGS) entry which is preliminary data.</text>
</comment>
<evidence type="ECO:0000256" key="1">
    <source>
        <dbReference type="SAM" id="MobiDB-lite"/>
    </source>
</evidence>
<keyword evidence="3" id="KW-1185">Reference proteome</keyword>
<sequence length="101" mass="11298">MPLSVWRVDVINVVLNSSMSPKSSGKSYVRIEPLRNEEKTRAKVYSKGSWRHQQEQEEARGKSACQVKCNETQEFKGHMAQNGFISLASQAPMNGQLAVST</sequence>
<protein>
    <submittedName>
        <fullName evidence="2">Uncharacterized protein</fullName>
    </submittedName>
</protein>
<organism evidence="2 3">
    <name type="scientific">Elysia crispata</name>
    <name type="common">lettuce slug</name>
    <dbReference type="NCBI Taxonomy" id="231223"/>
    <lineage>
        <taxon>Eukaryota</taxon>
        <taxon>Metazoa</taxon>
        <taxon>Spiralia</taxon>
        <taxon>Lophotrochozoa</taxon>
        <taxon>Mollusca</taxon>
        <taxon>Gastropoda</taxon>
        <taxon>Heterobranchia</taxon>
        <taxon>Euthyneura</taxon>
        <taxon>Panpulmonata</taxon>
        <taxon>Sacoglossa</taxon>
        <taxon>Placobranchoidea</taxon>
        <taxon>Plakobranchidae</taxon>
        <taxon>Elysia</taxon>
    </lineage>
</organism>